<feature type="region of interest" description="Disordered" evidence="1">
    <location>
        <begin position="38"/>
        <end position="121"/>
    </location>
</feature>
<organism evidence="2 3">
    <name type="scientific">Eleusine coracana subsp. coracana</name>
    <dbReference type="NCBI Taxonomy" id="191504"/>
    <lineage>
        <taxon>Eukaryota</taxon>
        <taxon>Viridiplantae</taxon>
        <taxon>Streptophyta</taxon>
        <taxon>Embryophyta</taxon>
        <taxon>Tracheophyta</taxon>
        <taxon>Spermatophyta</taxon>
        <taxon>Magnoliopsida</taxon>
        <taxon>Liliopsida</taxon>
        <taxon>Poales</taxon>
        <taxon>Poaceae</taxon>
        <taxon>PACMAD clade</taxon>
        <taxon>Chloridoideae</taxon>
        <taxon>Cynodonteae</taxon>
        <taxon>Eleusininae</taxon>
        <taxon>Eleusine</taxon>
    </lineage>
</organism>
<sequence length="146" mass="15312">MFFFCVGGVEQGAGRVLKAAAARCLRCGGRRTWWRRRRCSSSSSSPSGGGPGRTPPTSAASAASSRRGPLAPSWGSRRSCPGTGGAARAAAPSTRSSGSAPSAAPRSEDGNEWPVGEQRSDRREGLKLATCFSFVMKFEALCVWKN</sequence>
<feature type="compositionally biased region" description="Low complexity" evidence="1">
    <location>
        <begin position="55"/>
        <end position="73"/>
    </location>
</feature>
<evidence type="ECO:0000256" key="1">
    <source>
        <dbReference type="SAM" id="MobiDB-lite"/>
    </source>
</evidence>
<evidence type="ECO:0000313" key="3">
    <source>
        <dbReference type="Proteomes" id="UP001054889"/>
    </source>
</evidence>
<reference evidence="2" key="1">
    <citation type="journal article" date="2018" name="DNA Res.">
        <title>Multiple hybrid de novo genome assembly of finger millet, an orphan allotetraploid crop.</title>
        <authorList>
            <person name="Hatakeyama M."/>
            <person name="Aluri S."/>
            <person name="Balachadran M.T."/>
            <person name="Sivarajan S.R."/>
            <person name="Patrignani A."/>
            <person name="Gruter S."/>
            <person name="Poveda L."/>
            <person name="Shimizu-Inatsugi R."/>
            <person name="Baeten J."/>
            <person name="Francoijs K.J."/>
            <person name="Nataraja K.N."/>
            <person name="Reddy Y.A.N."/>
            <person name="Phadnis S."/>
            <person name="Ravikumar R.L."/>
            <person name="Schlapbach R."/>
            <person name="Sreeman S.M."/>
            <person name="Shimizu K.K."/>
        </authorList>
    </citation>
    <scope>NUCLEOTIDE SEQUENCE</scope>
</reference>
<dbReference type="AlphaFoldDB" id="A0AAV5BQS2"/>
<keyword evidence="3" id="KW-1185">Reference proteome</keyword>
<accession>A0AAV5BQS2</accession>
<proteinExistence type="predicted"/>
<comment type="caution">
    <text evidence="2">The sequence shown here is derived from an EMBL/GenBank/DDBJ whole genome shotgun (WGS) entry which is preliminary data.</text>
</comment>
<reference evidence="2" key="2">
    <citation type="submission" date="2021-12" db="EMBL/GenBank/DDBJ databases">
        <title>Resequencing data analysis of finger millet.</title>
        <authorList>
            <person name="Hatakeyama M."/>
            <person name="Aluri S."/>
            <person name="Balachadran M.T."/>
            <person name="Sivarajan S.R."/>
            <person name="Poveda L."/>
            <person name="Shimizu-Inatsugi R."/>
            <person name="Schlapbach R."/>
            <person name="Sreeman S.M."/>
            <person name="Shimizu K.K."/>
        </authorList>
    </citation>
    <scope>NUCLEOTIDE SEQUENCE</scope>
</reference>
<evidence type="ECO:0000313" key="2">
    <source>
        <dbReference type="EMBL" id="GJM88693.1"/>
    </source>
</evidence>
<feature type="compositionally biased region" description="Low complexity" evidence="1">
    <location>
        <begin position="86"/>
        <end position="105"/>
    </location>
</feature>
<dbReference type="EMBL" id="BQKI01000002">
    <property type="protein sequence ID" value="GJM88693.1"/>
    <property type="molecule type" value="Genomic_DNA"/>
</dbReference>
<name>A0AAV5BQS2_ELECO</name>
<dbReference type="Proteomes" id="UP001054889">
    <property type="component" value="Unassembled WGS sequence"/>
</dbReference>
<gene>
    <name evidence="2" type="primary">ga04787</name>
    <name evidence="2" type="ORF">PR202_ga04787</name>
</gene>
<protein>
    <submittedName>
        <fullName evidence="2">Uncharacterized protein</fullName>
    </submittedName>
</protein>